<evidence type="ECO:0000256" key="1">
    <source>
        <dbReference type="PROSITE-ProRule" id="PRU10141"/>
    </source>
</evidence>
<feature type="domain" description="Protein kinase" evidence="2">
    <location>
        <begin position="245"/>
        <end position="500"/>
    </location>
</feature>
<sequence length="595" mass="69139">MQLNKKHIVYGITQNTVTDKYMMVFEFYYERNIQNGKCENCNRYNTSPAWCQTCDPQKIAQGWTSGNKQIDDYIKEFQFKTTKYEDIIEWIPFNKLNNIRIINKDAFSSTFVATWLDGIRIISDEFAEYTQTRTPSYTVDLKTLPSSKNLLDFLNEFKGYTHLKNNECKVYGITQSTITNEYMVVFDEFYSTRNHRNGKCGNCNRYNTSRLLCQTCDLLTCGNKDIDDFIKEYEDVIEWMPFHRLDNIQVIGKGRFGTVYSAQWLESKRNSLTQRAYRMVALKTLSGSQENFLKDFKNYMKLRSVYRGLKVYGITRNADNEYLMVFQYANMGNLRNYLELNFKELKWKSKLKLLIDITKSLTQIHQEENVHGDFHSGNVLLQNLNRNVMLYIADLGLSRMNDSEGFYGVLPYVAPEVLNKQPYTTTADIYSFGVIMAEISTGKPPYYDIDYDEKLAIRICNGLRPEFAKGTPEFYIQLANQCMDVNPSSRPTASDIHTKLTIWYNVISNYAEMFKDGLVIKEAFASADLTIPTLLTTIPNYSQDKLTSKLLNFQDLPSPLNPLVISPTQSSEVYDSVSQNFFISDKIDYYDNYDN</sequence>
<dbReference type="InterPro" id="IPR017441">
    <property type="entry name" value="Protein_kinase_ATP_BS"/>
</dbReference>
<reference evidence="3 4" key="1">
    <citation type="submission" date="2018-06" db="EMBL/GenBank/DDBJ databases">
        <title>Comparative genomics reveals the genomic features of Rhizophagus irregularis, R. cerebriforme, R. diaphanum and Gigaspora rosea, and their symbiotic lifestyle signature.</title>
        <authorList>
            <person name="Morin E."/>
            <person name="San Clemente H."/>
            <person name="Chen E.C.H."/>
            <person name="De La Providencia I."/>
            <person name="Hainaut M."/>
            <person name="Kuo A."/>
            <person name="Kohler A."/>
            <person name="Murat C."/>
            <person name="Tang N."/>
            <person name="Roy S."/>
            <person name="Loubradou J."/>
            <person name="Henrissat B."/>
            <person name="Grigoriev I.V."/>
            <person name="Corradi N."/>
            <person name="Roux C."/>
            <person name="Martin F.M."/>
        </authorList>
    </citation>
    <scope>NUCLEOTIDE SEQUENCE [LARGE SCALE GENOMIC DNA]</scope>
    <source>
        <strain evidence="3 4">DAOM 194757</strain>
    </source>
</reference>
<dbReference type="GO" id="GO:0005524">
    <property type="term" value="F:ATP binding"/>
    <property type="evidence" value="ECO:0007669"/>
    <property type="project" value="UniProtKB-UniRule"/>
</dbReference>
<keyword evidence="1" id="KW-0547">Nucleotide-binding</keyword>
<dbReference type="SUPFAM" id="SSF56112">
    <property type="entry name" value="Protein kinase-like (PK-like)"/>
    <property type="match status" value="1"/>
</dbReference>
<dbReference type="Proteomes" id="UP000266673">
    <property type="component" value="Unassembled WGS sequence"/>
</dbReference>
<dbReference type="GO" id="GO:0004674">
    <property type="term" value="F:protein serine/threonine kinase activity"/>
    <property type="evidence" value="ECO:0007669"/>
    <property type="project" value="TreeGrafter"/>
</dbReference>
<gene>
    <name evidence="3" type="ORF">C2G38_967702</name>
</gene>
<keyword evidence="4" id="KW-1185">Reference proteome</keyword>
<keyword evidence="3" id="KW-0808">Transferase</keyword>
<dbReference type="AlphaFoldDB" id="A0A397W883"/>
<feature type="binding site" evidence="1">
    <location>
        <position position="283"/>
    </location>
    <ligand>
        <name>ATP</name>
        <dbReference type="ChEBI" id="CHEBI:30616"/>
    </ligand>
</feature>
<name>A0A397W883_9GLOM</name>
<organism evidence="3 4">
    <name type="scientific">Gigaspora rosea</name>
    <dbReference type="NCBI Taxonomy" id="44941"/>
    <lineage>
        <taxon>Eukaryota</taxon>
        <taxon>Fungi</taxon>
        <taxon>Fungi incertae sedis</taxon>
        <taxon>Mucoromycota</taxon>
        <taxon>Glomeromycotina</taxon>
        <taxon>Glomeromycetes</taxon>
        <taxon>Diversisporales</taxon>
        <taxon>Gigasporaceae</taxon>
        <taxon>Gigaspora</taxon>
    </lineage>
</organism>
<protein>
    <submittedName>
        <fullName evidence="3">Kinase-like domain-containing protein</fullName>
    </submittedName>
</protein>
<comment type="caution">
    <text evidence="3">The sequence shown here is derived from an EMBL/GenBank/DDBJ whole genome shotgun (WGS) entry which is preliminary data.</text>
</comment>
<dbReference type="STRING" id="44941.A0A397W883"/>
<dbReference type="PROSITE" id="PS00107">
    <property type="entry name" value="PROTEIN_KINASE_ATP"/>
    <property type="match status" value="1"/>
</dbReference>
<dbReference type="PANTHER" id="PTHR44329">
    <property type="entry name" value="SERINE/THREONINE-PROTEIN KINASE TNNI3K-RELATED"/>
    <property type="match status" value="1"/>
</dbReference>
<evidence type="ECO:0000313" key="3">
    <source>
        <dbReference type="EMBL" id="RIB30914.1"/>
    </source>
</evidence>
<evidence type="ECO:0000313" key="4">
    <source>
        <dbReference type="Proteomes" id="UP000266673"/>
    </source>
</evidence>
<dbReference type="Gene3D" id="1.10.510.10">
    <property type="entry name" value="Transferase(Phosphotransferase) domain 1"/>
    <property type="match status" value="1"/>
</dbReference>
<dbReference type="PROSITE" id="PS50011">
    <property type="entry name" value="PROTEIN_KINASE_DOM"/>
    <property type="match status" value="1"/>
</dbReference>
<dbReference type="OrthoDB" id="4062651at2759"/>
<proteinExistence type="predicted"/>
<dbReference type="InterPro" id="IPR011009">
    <property type="entry name" value="Kinase-like_dom_sf"/>
</dbReference>
<dbReference type="Pfam" id="PF07714">
    <property type="entry name" value="PK_Tyr_Ser-Thr"/>
    <property type="match status" value="1"/>
</dbReference>
<evidence type="ECO:0000259" key="2">
    <source>
        <dbReference type="PROSITE" id="PS50011"/>
    </source>
</evidence>
<accession>A0A397W883</accession>
<dbReference type="EMBL" id="QKWP01000003">
    <property type="protein sequence ID" value="RIB30914.1"/>
    <property type="molecule type" value="Genomic_DNA"/>
</dbReference>
<keyword evidence="1" id="KW-0067">ATP-binding</keyword>
<dbReference type="InterPro" id="IPR051681">
    <property type="entry name" value="Ser/Thr_Kinases-Pseudokinases"/>
</dbReference>
<keyword evidence="3" id="KW-0418">Kinase</keyword>
<dbReference type="InterPro" id="IPR000719">
    <property type="entry name" value="Prot_kinase_dom"/>
</dbReference>
<dbReference type="InterPro" id="IPR001245">
    <property type="entry name" value="Ser-Thr/Tyr_kinase_cat_dom"/>
</dbReference>